<gene>
    <name evidence="2" type="ORF">K431DRAFT_343491</name>
</gene>
<evidence type="ECO:0000313" key="3">
    <source>
        <dbReference type="Proteomes" id="UP000799441"/>
    </source>
</evidence>
<dbReference type="Proteomes" id="UP000799441">
    <property type="component" value="Unassembled WGS sequence"/>
</dbReference>
<feature type="compositionally biased region" description="Polar residues" evidence="1">
    <location>
        <begin position="785"/>
        <end position="795"/>
    </location>
</feature>
<accession>A0A9P4QD32</accession>
<feature type="region of interest" description="Disordered" evidence="1">
    <location>
        <begin position="623"/>
        <end position="666"/>
    </location>
</feature>
<dbReference type="EMBL" id="MU003769">
    <property type="protein sequence ID" value="KAF2725028.1"/>
    <property type="molecule type" value="Genomic_DNA"/>
</dbReference>
<feature type="region of interest" description="Disordered" evidence="1">
    <location>
        <begin position="876"/>
        <end position="956"/>
    </location>
</feature>
<protein>
    <submittedName>
        <fullName evidence="2">Uncharacterized protein</fullName>
    </submittedName>
</protein>
<dbReference type="OrthoDB" id="3919589at2759"/>
<feature type="compositionally biased region" description="Polar residues" evidence="1">
    <location>
        <begin position="876"/>
        <end position="891"/>
    </location>
</feature>
<evidence type="ECO:0000256" key="1">
    <source>
        <dbReference type="SAM" id="MobiDB-lite"/>
    </source>
</evidence>
<feature type="compositionally biased region" description="Polar residues" evidence="1">
    <location>
        <begin position="898"/>
        <end position="908"/>
    </location>
</feature>
<proteinExistence type="predicted"/>
<organism evidence="2 3">
    <name type="scientific">Polychaeton citri CBS 116435</name>
    <dbReference type="NCBI Taxonomy" id="1314669"/>
    <lineage>
        <taxon>Eukaryota</taxon>
        <taxon>Fungi</taxon>
        <taxon>Dikarya</taxon>
        <taxon>Ascomycota</taxon>
        <taxon>Pezizomycotina</taxon>
        <taxon>Dothideomycetes</taxon>
        <taxon>Dothideomycetidae</taxon>
        <taxon>Capnodiales</taxon>
        <taxon>Capnodiaceae</taxon>
        <taxon>Polychaeton</taxon>
    </lineage>
</organism>
<feature type="compositionally biased region" description="Basic and acidic residues" evidence="1">
    <location>
        <begin position="843"/>
        <end position="856"/>
    </location>
</feature>
<feature type="region of interest" description="Disordered" evidence="1">
    <location>
        <begin position="785"/>
        <end position="862"/>
    </location>
</feature>
<feature type="region of interest" description="Disordered" evidence="1">
    <location>
        <begin position="704"/>
        <end position="763"/>
    </location>
</feature>
<keyword evidence="3" id="KW-1185">Reference proteome</keyword>
<comment type="caution">
    <text evidence="2">The sequence shown here is derived from an EMBL/GenBank/DDBJ whole genome shotgun (WGS) entry which is preliminary data.</text>
</comment>
<name>A0A9P4QD32_9PEZI</name>
<evidence type="ECO:0000313" key="2">
    <source>
        <dbReference type="EMBL" id="KAF2725028.1"/>
    </source>
</evidence>
<dbReference type="AlphaFoldDB" id="A0A9P4QD32"/>
<feature type="region of interest" description="Disordered" evidence="1">
    <location>
        <begin position="963"/>
        <end position="982"/>
    </location>
</feature>
<sequence length="1095" mass="122698">MVKRLRHYLTRYSRYVQNLLDRPSILRRIANTKLARERDISITTHLRSICLLLDEFSQYGGIGHRKRRSCEHDPASQFGLDDYATNSMGSKTIPRLDELRNAIITGLPCGELKSRTDRTFKSDSNVLANLDLLTFIRYIGMIRKEKKDRCRYWSDIELGWPAPAARRCNPLLERLVVRLCRLISTLWSRLRTIPKVHHDVSIRTAFVRATLIVHLSSISGDLKTNDHHGVATRPTDPIRTQQPYACTEMSIHVCLASTHGEIHDWRPPRSQPSKRPELAVGWWSDASSLLNGMEPSDSPVPPFQMFVQRNAPASSTDSRPVPFTQRRRSLSVPVAYSRGKSSAHYFPITRRHSYSESLPSTHASLRAFGPLQDGPSAEEFMATNRSSSVYSRSSDHVDSDRFSWHTSDFADHERLPPQQAALDIGPIQLHHYRRHSPQQYPARLCSPLVPSPSPPHGRSHSPKSLQSQDSVLLIPLPISPEIPETSLKAVPLDSVRQLARPPSGPYWSPEEPYVSNASSSRSQEVLRFEPGSFSPAETHAVLSGPATLISLDGRRRLLSSLRRPRVGGFTANKTQTDHEYSNSSPDIVIASKSGTRDMTTLTNQSRAESKAKAAQALGLDMIDEPRGRTKRRGPRRIDYSHYTPKTTVMDSETDSEESEASSPHEDARMIAKQYHAVLTEQYHQPRPSSTSGSDENVKKHTRMAPQPLFINKPLPRPPSLPQSPMYERVHSSFTDSSQSGDRHHAGQSGTASDIIQPPNGSAWAPGIKYSDRLTFAESYQSMQASGSIPNFSSRGDCQRSPEGSSRGSSGTDREYQYGADSAPDSRASAYYPHPMHRHWKTGSSEKPKSKHTKSDSKLSSNGQGLMLEADIVAQRSSTPDTEGFGLQQQVFPTPPSGRASTDTYHSAPSSPPTYGTLARPADMKRSFHQRVTGDASRYHDIGGRSPPTPPVHPNPLLCSPVISEEGPPQMPLTPWPRFEPSRVETQSPRLGWSMEAKRRFDKKNSLRAGVSQRGVWHHTATSPHGVVDIRDVGRRDGEDVERVNRRRPNKVSEVLEQLMDFRREQKAEKRRNELRKMIRIVPQQRHAGNDAWDAS</sequence>
<feature type="region of interest" description="Disordered" evidence="1">
    <location>
        <begin position="442"/>
        <end position="467"/>
    </location>
</feature>
<reference evidence="2" key="1">
    <citation type="journal article" date="2020" name="Stud. Mycol.">
        <title>101 Dothideomycetes genomes: a test case for predicting lifestyles and emergence of pathogens.</title>
        <authorList>
            <person name="Haridas S."/>
            <person name="Albert R."/>
            <person name="Binder M."/>
            <person name="Bloem J."/>
            <person name="Labutti K."/>
            <person name="Salamov A."/>
            <person name="Andreopoulos B."/>
            <person name="Baker S."/>
            <person name="Barry K."/>
            <person name="Bills G."/>
            <person name="Bluhm B."/>
            <person name="Cannon C."/>
            <person name="Castanera R."/>
            <person name="Culley D."/>
            <person name="Daum C."/>
            <person name="Ezra D."/>
            <person name="Gonzalez J."/>
            <person name="Henrissat B."/>
            <person name="Kuo A."/>
            <person name="Liang C."/>
            <person name="Lipzen A."/>
            <person name="Lutzoni F."/>
            <person name="Magnuson J."/>
            <person name="Mondo S."/>
            <person name="Nolan M."/>
            <person name="Ohm R."/>
            <person name="Pangilinan J."/>
            <person name="Park H.-J."/>
            <person name="Ramirez L."/>
            <person name="Alfaro M."/>
            <person name="Sun H."/>
            <person name="Tritt A."/>
            <person name="Yoshinaga Y."/>
            <person name="Zwiers L.-H."/>
            <person name="Turgeon B."/>
            <person name="Goodwin S."/>
            <person name="Spatafora J."/>
            <person name="Crous P."/>
            <person name="Grigoriev I."/>
        </authorList>
    </citation>
    <scope>NUCLEOTIDE SEQUENCE</scope>
    <source>
        <strain evidence="2">CBS 116435</strain>
    </source>
</reference>